<accession>A0A6L9XXU7</accession>
<reference evidence="1 2" key="1">
    <citation type="journal article" date="2014" name="J. Microbiol.">
        <title>Diaminobutyricibacter tongyongensis gen. nov., sp. nov. and Homoserinibacter gongjuensis gen. nov., sp. nov. belong to the family Microbacteriaceae.</title>
        <authorList>
            <person name="Kim S.J."/>
            <person name="Ahn J.H."/>
            <person name="Weon H.Y."/>
            <person name="Hamada M."/>
            <person name="Suzuki K."/>
            <person name="Kwon S.W."/>
        </authorList>
    </citation>
    <scope>NUCLEOTIDE SEQUENCE [LARGE SCALE GENOMIC DNA]</scope>
    <source>
        <strain evidence="1 2">NBRC 108724</strain>
    </source>
</reference>
<evidence type="ECO:0000313" key="2">
    <source>
        <dbReference type="Proteomes" id="UP000474967"/>
    </source>
</evidence>
<comment type="caution">
    <text evidence="1">The sequence shown here is derived from an EMBL/GenBank/DDBJ whole genome shotgun (WGS) entry which is preliminary data.</text>
</comment>
<keyword evidence="2" id="KW-1185">Reference proteome</keyword>
<sequence length="252" mass="27137">MADFKLGKLPAREGAVTFRFSAFLDATKLPPVPPTFGHQDLYASAPIGMLGNDQYGDCVWAGAAHETMLWGDEAKHAFTFTDKTVLSDYSKVTGFNPSDPNSDQGTDMSVAASYRRKTGIIDADGKRHKVAAYLALGVGNLDDVKLACYLFGAVGIGVKFPASAMDQFNKGQPWSVVPGSKIEGGHYIPLVGFDGTHFLIVTWGKLHPMDPDFLQTYMDEGIAYLSKEMLTAGKSLEGFDEAALQADLKALG</sequence>
<name>A0A6L9XXU7_9MICO</name>
<dbReference type="AlphaFoldDB" id="A0A6L9XXU7"/>
<organism evidence="1 2">
    <name type="scientific">Leifsonia tongyongensis</name>
    <dbReference type="NCBI Taxonomy" id="1268043"/>
    <lineage>
        <taxon>Bacteria</taxon>
        <taxon>Bacillati</taxon>
        <taxon>Actinomycetota</taxon>
        <taxon>Actinomycetes</taxon>
        <taxon>Micrococcales</taxon>
        <taxon>Microbacteriaceae</taxon>
        <taxon>Leifsonia</taxon>
    </lineage>
</organism>
<gene>
    <name evidence="1" type="ORF">G3T36_10220</name>
</gene>
<dbReference type="EMBL" id="JAAGWY010000002">
    <property type="protein sequence ID" value="NEN06251.1"/>
    <property type="molecule type" value="Genomic_DNA"/>
</dbReference>
<evidence type="ECO:0000313" key="1">
    <source>
        <dbReference type="EMBL" id="NEN06251.1"/>
    </source>
</evidence>
<protein>
    <submittedName>
        <fullName evidence="1">Uncharacterized protein</fullName>
    </submittedName>
</protein>
<dbReference type="Proteomes" id="UP000474967">
    <property type="component" value="Unassembled WGS sequence"/>
</dbReference>
<dbReference type="RefSeq" id="WP_163289688.1">
    <property type="nucleotide sequence ID" value="NZ_JAAGWY010000002.1"/>
</dbReference>
<proteinExistence type="predicted"/>